<keyword evidence="3" id="KW-1185">Reference proteome</keyword>
<name>A0ABQ1HLV7_9GAMM</name>
<comment type="caution">
    <text evidence="2">The sequence shown here is derived from an EMBL/GenBank/DDBJ whole genome shotgun (WGS) entry which is preliminary data.</text>
</comment>
<reference evidence="3" key="1">
    <citation type="journal article" date="2019" name="Int. J. Syst. Evol. Microbiol.">
        <title>The Global Catalogue of Microorganisms (GCM) 10K type strain sequencing project: providing services to taxonomists for standard genome sequencing and annotation.</title>
        <authorList>
            <consortium name="The Broad Institute Genomics Platform"/>
            <consortium name="The Broad Institute Genome Sequencing Center for Infectious Disease"/>
            <person name="Wu L."/>
            <person name="Ma J."/>
        </authorList>
    </citation>
    <scope>NUCLEOTIDE SEQUENCE [LARGE SCALE GENOMIC DNA]</scope>
    <source>
        <strain evidence="3">CGMCC 1.15905</strain>
    </source>
</reference>
<accession>A0ABQ1HLV7</accession>
<evidence type="ECO:0000256" key="1">
    <source>
        <dbReference type="SAM" id="SignalP"/>
    </source>
</evidence>
<feature type="chain" id="PRO_5046147825" description="Lipoprotein" evidence="1">
    <location>
        <begin position="23"/>
        <end position="154"/>
    </location>
</feature>
<dbReference type="RefSeq" id="WP_188664013.1">
    <property type="nucleotide sequence ID" value="NZ_BMKC01000003.1"/>
</dbReference>
<evidence type="ECO:0000313" key="2">
    <source>
        <dbReference type="EMBL" id="GGA82768.1"/>
    </source>
</evidence>
<feature type="signal peptide" evidence="1">
    <location>
        <begin position="1"/>
        <end position="22"/>
    </location>
</feature>
<protein>
    <recommendedName>
        <fullName evidence="4">Lipoprotein</fullName>
    </recommendedName>
</protein>
<organism evidence="2 3">
    <name type="scientific">Arenimonas soli</name>
    <dbReference type="NCBI Taxonomy" id="2269504"/>
    <lineage>
        <taxon>Bacteria</taxon>
        <taxon>Pseudomonadati</taxon>
        <taxon>Pseudomonadota</taxon>
        <taxon>Gammaproteobacteria</taxon>
        <taxon>Lysobacterales</taxon>
        <taxon>Lysobacteraceae</taxon>
        <taxon>Arenimonas</taxon>
    </lineage>
</organism>
<proteinExistence type="predicted"/>
<evidence type="ECO:0000313" key="3">
    <source>
        <dbReference type="Proteomes" id="UP000623419"/>
    </source>
</evidence>
<evidence type="ECO:0008006" key="4">
    <source>
        <dbReference type="Google" id="ProtNLM"/>
    </source>
</evidence>
<keyword evidence="1" id="KW-0732">Signal</keyword>
<gene>
    <name evidence="2" type="ORF">GCM10011521_21320</name>
</gene>
<dbReference type="Proteomes" id="UP000623419">
    <property type="component" value="Unassembled WGS sequence"/>
</dbReference>
<dbReference type="EMBL" id="BMKC01000003">
    <property type="protein sequence ID" value="GGA82768.1"/>
    <property type="molecule type" value="Genomic_DNA"/>
</dbReference>
<sequence length="154" mass="16943">MPNFPAVLLFAALTSVASSAHACHVVQPIPGDTDKFEAIFIGEVTGIRLRGYENRELGKHDACEVAEEGVESMCFNIISDPPMPVFALPRVVFRGDVKDVLELDQAGCNKPDISMKDRAIFFVNPGGHSAAIVWESRPEFNDWVARLEAEADER</sequence>